<comment type="caution">
    <text evidence="1">The sequence shown here is derived from an EMBL/GenBank/DDBJ whole genome shotgun (WGS) entry which is preliminary data.</text>
</comment>
<name>A0A1R3HRD3_COCAP</name>
<proteinExistence type="predicted"/>
<dbReference type="Gramene" id="OMO72872">
    <property type="protein sequence ID" value="OMO72872"/>
    <property type="gene ID" value="CCACVL1_17548"/>
</dbReference>
<protein>
    <submittedName>
        <fullName evidence="1">Uncharacterized protein</fullName>
    </submittedName>
</protein>
<evidence type="ECO:0000313" key="2">
    <source>
        <dbReference type="Proteomes" id="UP000188268"/>
    </source>
</evidence>
<gene>
    <name evidence="1" type="ORF">CCACVL1_17548</name>
</gene>
<organism evidence="1 2">
    <name type="scientific">Corchorus capsularis</name>
    <name type="common">Jute</name>
    <dbReference type="NCBI Taxonomy" id="210143"/>
    <lineage>
        <taxon>Eukaryota</taxon>
        <taxon>Viridiplantae</taxon>
        <taxon>Streptophyta</taxon>
        <taxon>Embryophyta</taxon>
        <taxon>Tracheophyta</taxon>
        <taxon>Spermatophyta</taxon>
        <taxon>Magnoliopsida</taxon>
        <taxon>eudicotyledons</taxon>
        <taxon>Gunneridae</taxon>
        <taxon>Pentapetalae</taxon>
        <taxon>rosids</taxon>
        <taxon>malvids</taxon>
        <taxon>Malvales</taxon>
        <taxon>Malvaceae</taxon>
        <taxon>Grewioideae</taxon>
        <taxon>Apeibeae</taxon>
        <taxon>Corchorus</taxon>
    </lineage>
</organism>
<dbReference type="EMBL" id="AWWV01011326">
    <property type="protein sequence ID" value="OMO72872.1"/>
    <property type="molecule type" value="Genomic_DNA"/>
</dbReference>
<dbReference type="AlphaFoldDB" id="A0A1R3HRD3"/>
<keyword evidence="2" id="KW-1185">Reference proteome</keyword>
<dbReference type="Proteomes" id="UP000188268">
    <property type="component" value="Unassembled WGS sequence"/>
</dbReference>
<accession>A0A1R3HRD3</accession>
<evidence type="ECO:0000313" key="1">
    <source>
        <dbReference type="EMBL" id="OMO72872.1"/>
    </source>
</evidence>
<sequence length="23" mass="2431">MSPSIKVVADNNFGSSIYVEDAS</sequence>
<reference evidence="1 2" key="1">
    <citation type="submission" date="2013-09" db="EMBL/GenBank/DDBJ databases">
        <title>Corchorus capsularis genome sequencing.</title>
        <authorList>
            <person name="Alam M."/>
            <person name="Haque M.S."/>
            <person name="Islam M.S."/>
            <person name="Emdad E.M."/>
            <person name="Islam M.M."/>
            <person name="Ahmed B."/>
            <person name="Halim A."/>
            <person name="Hossen Q.M.M."/>
            <person name="Hossain M.Z."/>
            <person name="Ahmed R."/>
            <person name="Khan M.M."/>
            <person name="Islam R."/>
            <person name="Rashid M.M."/>
            <person name="Khan S.A."/>
            <person name="Rahman M.S."/>
            <person name="Alam M."/>
        </authorList>
    </citation>
    <scope>NUCLEOTIDE SEQUENCE [LARGE SCALE GENOMIC DNA]</scope>
    <source>
        <strain evidence="2">cv. CVL-1</strain>
        <tissue evidence="1">Whole seedling</tissue>
    </source>
</reference>